<protein>
    <submittedName>
        <fullName evidence="1">Uncharacterized protein</fullName>
    </submittedName>
</protein>
<dbReference type="Proteomes" id="UP000231279">
    <property type="component" value="Unassembled WGS sequence"/>
</dbReference>
<accession>A0A2G9GMM5</accession>
<dbReference type="EMBL" id="NKXS01004387">
    <property type="protein sequence ID" value="PIN06551.1"/>
    <property type="molecule type" value="Genomic_DNA"/>
</dbReference>
<evidence type="ECO:0000313" key="1">
    <source>
        <dbReference type="EMBL" id="PIN06551.1"/>
    </source>
</evidence>
<sequence>MSYWFLENLDSFDNPTSLRLLMMLDMASPSAGEILQYEILEKLNWALQSPAAPIGAQIHEFSLLNFLCQKPPPRFLIFLGKYANQICELSIEFFIISHTKIIA</sequence>
<dbReference type="AlphaFoldDB" id="A0A2G9GMM5"/>
<keyword evidence="2" id="KW-1185">Reference proteome</keyword>
<evidence type="ECO:0000313" key="2">
    <source>
        <dbReference type="Proteomes" id="UP000231279"/>
    </source>
</evidence>
<reference evidence="2" key="1">
    <citation type="journal article" date="2018" name="Gigascience">
        <title>Genome assembly of the Pink Ipe (Handroanthus impetiginosus, Bignoniaceae), a highly valued, ecologically keystone Neotropical timber forest tree.</title>
        <authorList>
            <person name="Silva-Junior O.B."/>
            <person name="Grattapaglia D."/>
            <person name="Novaes E."/>
            <person name="Collevatti R.G."/>
        </authorList>
    </citation>
    <scope>NUCLEOTIDE SEQUENCE [LARGE SCALE GENOMIC DNA]</scope>
    <source>
        <strain evidence="2">cv. UFG-1</strain>
    </source>
</reference>
<name>A0A2G9GMM5_9LAMI</name>
<proteinExistence type="predicted"/>
<organism evidence="1 2">
    <name type="scientific">Handroanthus impetiginosus</name>
    <dbReference type="NCBI Taxonomy" id="429701"/>
    <lineage>
        <taxon>Eukaryota</taxon>
        <taxon>Viridiplantae</taxon>
        <taxon>Streptophyta</taxon>
        <taxon>Embryophyta</taxon>
        <taxon>Tracheophyta</taxon>
        <taxon>Spermatophyta</taxon>
        <taxon>Magnoliopsida</taxon>
        <taxon>eudicotyledons</taxon>
        <taxon>Gunneridae</taxon>
        <taxon>Pentapetalae</taxon>
        <taxon>asterids</taxon>
        <taxon>lamiids</taxon>
        <taxon>Lamiales</taxon>
        <taxon>Bignoniaceae</taxon>
        <taxon>Crescentiina</taxon>
        <taxon>Tabebuia alliance</taxon>
        <taxon>Handroanthus</taxon>
    </lineage>
</organism>
<gene>
    <name evidence="1" type="ORF">CDL12_20890</name>
</gene>
<comment type="caution">
    <text evidence="1">The sequence shown here is derived from an EMBL/GenBank/DDBJ whole genome shotgun (WGS) entry which is preliminary data.</text>
</comment>